<accession>A0A2U1Q9I1</accession>
<evidence type="ECO:0000256" key="1">
    <source>
        <dbReference type="SAM" id="MobiDB-lite"/>
    </source>
</evidence>
<reference evidence="2 3" key="1">
    <citation type="journal article" date="2018" name="Mol. Plant">
        <title>The genome of Artemisia annua provides insight into the evolution of Asteraceae family and artemisinin biosynthesis.</title>
        <authorList>
            <person name="Shen Q."/>
            <person name="Zhang L."/>
            <person name="Liao Z."/>
            <person name="Wang S."/>
            <person name="Yan T."/>
            <person name="Shi P."/>
            <person name="Liu M."/>
            <person name="Fu X."/>
            <person name="Pan Q."/>
            <person name="Wang Y."/>
            <person name="Lv Z."/>
            <person name="Lu X."/>
            <person name="Zhang F."/>
            <person name="Jiang W."/>
            <person name="Ma Y."/>
            <person name="Chen M."/>
            <person name="Hao X."/>
            <person name="Li L."/>
            <person name="Tang Y."/>
            <person name="Lv G."/>
            <person name="Zhou Y."/>
            <person name="Sun X."/>
            <person name="Brodelius P.E."/>
            <person name="Rose J.K.C."/>
            <person name="Tang K."/>
        </authorList>
    </citation>
    <scope>NUCLEOTIDE SEQUENCE [LARGE SCALE GENOMIC DNA]</scope>
    <source>
        <strain evidence="3">cv. Huhao1</strain>
        <tissue evidence="2">Leaf</tissue>
    </source>
</reference>
<evidence type="ECO:0000313" key="2">
    <source>
        <dbReference type="EMBL" id="PWA94658.1"/>
    </source>
</evidence>
<protein>
    <submittedName>
        <fullName evidence="2">Clathrin adapter complex subunit</fullName>
    </submittedName>
</protein>
<gene>
    <name evidence="2" type="ORF">CTI12_AA057930</name>
</gene>
<dbReference type="SUPFAM" id="SSF49447">
    <property type="entry name" value="Second domain of Mu2 adaptin subunit (ap50) of ap2 adaptor"/>
    <property type="match status" value="1"/>
</dbReference>
<name>A0A2U1Q9I1_ARTAN</name>
<dbReference type="STRING" id="35608.A0A2U1Q9I1"/>
<dbReference type="InterPro" id="IPR036168">
    <property type="entry name" value="AP2_Mu_C_sf"/>
</dbReference>
<feature type="compositionally biased region" description="Polar residues" evidence="1">
    <location>
        <begin position="48"/>
        <end position="63"/>
    </location>
</feature>
<sequence>MHIVFYDLQPSDNFQFQRVTSKKATYNGINGTYYTTTTTRKSRRAETAQRQQSGSRAGTKGSQMQLKGIVLRSDVTGKVLMKWLHSGMPDLKLGLNDKIGLDKE</sequence>
<dbReference type="EMBL" id="PKPP01000295">
    <property type="protein sequence ID" value="PWA94658.1"/>
    <property type="molecule type" value="Genomic_DNA"/>
</dbReference>
<dbReference type="Gene3D" id="2.60.40.1170">
    <property type="entry name" value="Mu homology domain, subdomain B"/>
    <property type="match status" value="1"/>
</dbReference>
<dbReference type="OrthoDB" id="10259133at2759"/>
<proteinExistence type="predicted"/>
<dbReference type="Proteomes" id="UP000245207">
    <property type="component" value="Unassembled WGS sequence"/>
</dbReference>
<dbReference type="AlphaFoldDB" id="A0A2U1Q9I1"/>
<keyword evidence="3" id="KW-1185">Reference proteome</keyword>
<evidence type="ECO:0000313" key="3">
    <source>
        <dbReference type="Proteomes" id="UP000245207"/>
    </source>
</evidence>
<organism evidence="2 3">
    <name type="scientific">Artemisia annua</name>
    <name type="common">Sweet wormwood</name>
    <dbReference type="NCBI Taxonomy" id="35608"/>
    <lineage>
        <taxon>Eukaryota</taxon>
        <taxon>Viridiplantae</taxon>
        <taxon>Streptophyta</taxon>
        <taxon>Embryophyta</taxon>
        <taxon>Tracheophyta</taxon>
        <taxon>Spermatophyta</taxon>
        <taxon>Magnoliopsida</taxon>
        <taxon>eudicotyledons</taxon>
        <taxon>Gunneridae</taxon>
        <taxon>Pentapetalae</taxon>
        <taxon>asterids</taxon>
        <taxon>campanulids</taxon>
        <taxon>Asterales</taxon>
        <taxon>Asteraceae</taxon>
        <taxon>Asteroideae</taxon>
        <taxon>Anthemideae</taxon>
        <taxon>Artemisiinae</taxon>
        <taxon>Artemisia</taxon>
    </lineage>
</organism>
<feature type="region of interest" description="Disordered" evidence="1">
    <location>
        <begin position="35"/>
        <end position="63"/>
    </location>
</feature>
<comment type="caution">
    <text evidence="2">The sequence shown here is derived from an EMBL/GenBank/DDBJ whole genome shotgun (WGS) entry which is preliminary data.</text>
</comment>